<evidence type="ECO:0000256" key="1">
    <source>
        <dbReference type="PIRSR" id="PIRSR006816-2"/>
    </source>
</evidence>
<feature type="region of interest" description="Disordered" evidence="2">
    <location>
        <begin position="1"/>
        <end position="30"/>
    </location>
</feature>
<dbReference type="STRING" id="1238182.C882_4113"/>
<dbReference type="CDD" id="cd06221">
    <property type="entry name" value="sulfite_reductase_like"/>
    <property type="match status" value="1"/>
</dbReference>
<dbReference type="OrthoDB" id="9806195at2"/>
<dbReference type="InterPro" id="IPR017938">
    <property type="entry name" value="Riboflavin_synthase-like_b-brl"/>
</dbReference>
<feature type="domain" description="FAD-binding FR-type" evidence="3">
    <location>
        <begin position="31"/>
        <end position="128"/>
    </location>
</feature>
<feature type="binding site" evidence="1">
    <location>
        <position position="272"/>
    </location>
    <ligand>
        <name>[2Fe-2S] cluster</name>
        <dbReference type="ChEBI" id="CHEBI:190135"/>
    </ligand>
</feature>
<evidence type="ECO:0000313" key="4">
    <source>
        <dbReference type="EMBL" id="EKV30776.1"/>
    </source>
</evidence>
<dbReference type="eggNOG" id="COG0543">
    <property type="taxonomic scope" value="Bacteria"/>
</dbReference>
<comment type="cofactor">
    <cofactor evidence="1">
        <name>[2Fe-2S] cluster</name>
        <dbReference type="ChEBI" id="CHEBI:190135"/>
    </cofactor>
    <text evidence="1">Binds 1 [2Fe-2S] cluster per subunit.</text>
</comment>
<dbReference type="InterPro" id="IPR019480">
    <property type="entry name" value="Dihydroorotate_DH_Fe-S-bd"/>
</dbReference>
<reference evidence="4 5" key="1">
    <citation type="journal article" date="2013" name="Genome Announc.">
        <title>Draft Genome Sequence of an Alphaproteobacterium, Caenispirillum salinarum AK4(T), Isolated from a Solar Saltern.</title>
        <authorList>
            <person name="Khatri I."/>
            <person name="Singh A."/>
            <person name="Korpole S."/>
            <person name="Pinnaka A.K."/>
            <person name="Subramanian S."/>
        </authorList>
    </citation>
    <scope>NUCLEOTIDE SEQUENCE [LARGE SCALE GENOMIC DNA]</scope>
    <source>
        <strain evidence="4 5">AK4</strain>
    </source>
</reference>
<accession>K9HQS0</accession>
<sequence length="300" mass="31987">MSTLATPLKGHAPPPEAPHPAAAPDPATDPMVPRPFRIVRVKKELSDTFTFDLVAQDGAPLGFRPGQFNMLYVFGVGEVPISISGDPAVPEVLVHTTRAVGTVTRAMWAMKAGATIGIRGPFGSAWPVETARGGDVVVVAGGIGLAPLRPLIHTLLNQRESFNRVMILYGARTPEDILYKTEVRAWRGRFDVSAQVTVDRATGGWSGPVGVVTRLINAGGFDAPSTTAFVCGPEVMMRAACDALTRKGVARGKVWLSMERNMKCALGFCGHCQWGGAFVCKDGPVFNYAAVADRLPVAEY</sequence>
<dbReference type="PRINTS" id="PR00406">
    <property type="entry name" value="CYTB5RDTASE"/>
</dbReference>
<dbReference type="RefSeq" id="WP_009540221.1">
    <property type="nucleotide sequence ID" value="NZ_ANHY01000007.1"/>
</dbReference>
<dbReference type="InterPro" id="IPR039261">
    <property type="entry name" value="FNR_nucleotide-bd"/>
</dbReference>
<feature type="compositionally biased region" description="Pro residues" evidence="2">
    <location>
        <begin position="12"/>
        <end position="23"/>
    </location>
</feature>
<dbReference type="Pfam" id="PF00175">
    <property type="entry name" value="NAD_binding_1"/>
    <property type="match status" value="1"/>
</dbReference>
<dbReference type="PANTHER" id="PTHR43513">
    <property type="entry name" value="DIHYDROOROTATE DEHYDROGENASE B (NAD(+)), ELECTRON TRANSFER SUBUNIT"/>
    <property type="match status" value="1"/>
</dbReference>
<evidence type="ECO:0000256" key="2">
    <source>
        <dbReference type="SAM" id="MobiDB-lite"/>
    </source>
</evidence>
<comment type="caution">
    <text evidence="4">The sequence shown here is derived from an EMBL/GenBank/DDBJ whole genome shotgun (WGS) entry which is preliminary data.</text>
</comment>
<feature type="binding site" evidence="1">
    <location>
        <position position="269"/>
    </location>
    <ligand>
        <name>[2Fe-2S] cluster</name>
        <dbReference type="ChEBI" id="CHEBI:190135"/>
    </ligand>
</feature>
<keyword evidence="1" id="KW-0479">Metal-binding</keyword>
<dbReference type="Gene3D" id="2.40.30.10">
    <property type="entry name" value="Translation factors"/>
    <property type="match status" value="1"/>
</dbReference>
<dbReference type="InterPro" id="IPR017927">
    <property type="entry name" value="FAD-bd_FR_type"/>
</dbReference>
<dbReference type="SUPFAM" id="SSF52343">
    <property type="entry name" value="Ferredoxin reductase-like, C-terminal NADP-linked domain"/>
    <property type="match status" value="1"/>
</dbReference>
<keyword evidence="1" id="KW-0411">Iron-sulfur</keyword>
<dbReference type="Proteomes" id="UP000009881">
    <property type="component" value="Unassembled WGS sequence"/>
</dbReference>
<dbReference type="Pfam" id="PF10418">
    <property type="entry name" value="DHODB_Fe-S_bind"/>
    <property type="match status" value="1"/>
</dbReference>
<keyword evidence="1" id="KW-0408">Iron</keyword>
<dbReference type="InterPro" id="IPR001709">
    <property type="entry name" value="Flavoprot_Pyr_Nucl_cyt_Rdtase"/>
</dbReference>
<gene>
    <name evidence="4" type="ORF">C882_4113</name>
</gene>
<dbReference type="GO" id="GO:0046872">
    <property type="term" value="F:metal ion binding"/>
    <property type="evidence" value="ECO:0007669"/>
    <property type="project" value="UniProtKB-KW"/>
</dbReference>
<evidence type="ECO:0000259" key="3">
    <source>
        <dbReference type="PROSITE" id="PS51384"/>
    </source>
</evidence>
<dbReference type="GO" id="GO:0016491">
    <property type="term" value="F:oxidoreductase activity"/>
    <property type="evidence" value="ECO:0007669"/>
    <property type="project" value="InterPro"/>
</dbReference>
<dbReference type="PIRSF" id="PIRSF006816">
    <property type="entry name" value="Cyc3_hyd_g"/>
    <property type="match status" value="1"/>
</dbReference>
<dbReference type="GO" id="GO:0050660">
    <property type="term" value="F:flavin adenine dinucleotide binding"/>
    <property type="evidence" value="ECO:0007669"/>
    <property type="project" value="InterPro"/>
</dbReference>
<dbReference type="PRINTS" id="PR00371">
    <property type="entry name" value="FPNCR"/>
</dbReference>
<dbReference type="EMBL" id="ANHY01000007">
    <property type="protein sequence ID" value="EKV30776.1"/>
    <property type="molecule type" value="Genomic_DNA"/>
</dbReference>
<name>K9HQS0_9PROT</name>
<dbReference type="GO" id="GO:0051537">
    <property type="term" value="F:2 iron, 2 sulfur cluster binding"/>
    <property type="evidence" value="ECO:0007669"/>
    <property type="project" value="UniProtKB-KW"/>
</dbReference>
<dbReference type="SUPFAM" id="SSF63380">
    <property type="entry name" value="Riboflavin synthase domain-like"/>
    <property type="match status" value="1"/>
</dbReference>
<proteinExistence type="predicted"/>
<feature type="binding site" evidence="1">
    <location>
        <position position="264"/>
    </location>
    <ligand>
        <name>[2Fe-2S] cluster</name>
        <dbReference type="ChEBI" id="CHEBI:190135"/>
    </ligand>
</feature>
<dbReference type="AlphaFoldDB" id="K9HQS0"/>
<dbReference type="PATRIC" id="fig|1238182.3.peg.1775"/>
<dbReference type="InterPro" id="IPR012165">
    <property type="entry name" value="Cyt_c3_hydrogenase_gsu"/>
</dbReference>
<keyword evidence="1" id="KW-0001">2Fe-2S</keyword>
<dbReference type="GO" id="GO:0006221">
    <property type="term" value="P:pyrimidine nucleotide biosynthetic process"/>
    <property type="evidence" value="ECO:0007669"/>
    <property type="project" value="InterPro"/>
</dbReference>
<evidence type="ECO:0000313" key="5">
    <source>
        <dbReference type="Proteomes" id="UP000009881"/>
    </source>
</evidence>
<protein>
    <submittedName>
        <fullName evidence="4">Oxidoreductase FAD/NAD(P)-binding protein</fullName>
    </submittedName>
</protein>
<dbReference type="PROSITE" id="PS51384">
    <property type="entry name" value="FAD_FR"/>
    <property type="match status" value="1"/>
</dbReference>
<organism evidence="4 5">
    <name type="scientific">Caenispirillum salinarum AK4</name>
    <dbReference type="NCBI Taxonomy" id="1238182"/>
    <lineage>
        <taxon>Bacteria</taxon>
        <taxon>Pseudomonadati</taxon>
        <taxon>Pseudomonadota</taxon>
        <taxon>Alphaproteobacteria</taxon>
        <taxon>Rhodospirillales</taxon>
        <taxon>Novispirillaceae</taxon>
        <taxon>Caenispirillum</taxon>
    </lineage>
</organism>
<dbReference type="Gene3D" id="3.40.50.80">
    <property type="entry name" value="Nucleotide-binding domain of ferredoxin-NADP reductase (FNR) module"/>
    <property type="match status" value="1"/>
</dbReference>
<dbReference type="InterPro" id="IPR001433">
    <property type="entry name" value="OxRdtase_FAD/NAD-bd"/>
</dbReference>
<keyword evidence="5" id="KW-1185">Reference proteome</keyword>
<dbReference type="InterPro" id="IPR050353">
    <property type="entry name" value="PyrK_electron_transfer"/>
</dbReference>
<feature type="binding site" evidence="1">
    <location>
        <position position="280"/>
    </location>
    <ligand>
        <name>[2Fe-2S] cluster</name>
        <dbReference type="ChEBI" id="CHEBI:190135"/>
    </ligand>
</feature>